<name>A0A498SQH1_ACAVI</name>
<accession>A0A498SQH1</accession>
<dbReference type="GO" id="GO:0030154">
    <property type="term" value="P:cell differentiation"/>
    <property type="evidence" value="ECO:0007669"/>
    <property type="project" value="TreeGrafter"/>
</dbReference>
<keyword evidence="2" id="KW-0539">Nucleus</keyword>
<comment type="subcellular location">
    <subcellularLocation>
        <location evidence="2">Nucleus</location>
    </subcellularLocation>
</comment>
<proteinExistence type="predicted"/>
<dbReference type="InterPro" id="IPR050211">
    <property type="entry name" value="FOX_domain-containing"/>
</dbReference>
<feature type="domain" description="Fork-head" evidence="3">
    <location>
        <begin position="1"/>
        <end position="50"/>
    </location>
</feature>
<dbReference type="GO" id="GO:0000978">
    <property type="term" value="F:RNA polymerase II cis-regulatory region sequence-specific DNA binding"/>
    <property type="evidence" value="ECO:0007669"/>
    <property type="project" value="TreeGrafter"/>
</dbReference>
<gene>
    <name evidence="4" type="ORF">NAV_LOCUS8172</name>
</gene>
<sequence length="147" mass="16646">MKRIQQSYRIPVIIKAIPRRPDRPGKGSYWAVHPHALRMFENGSCLRRRKRFKVQTYGVSENLQHPLPKLAYHQPPCSSLQWLLPTHLPSSVTAGTFMDPQQLFLTTHSLLLFPSLTQQPADLPTIITPKSICNSSFTIDSILSSAT</sequence>
<dbReference type="Proteomes" id="UP000276991">
    <property type="component" value="Unassembled WGS sequence"/>
</dbReference>
<dbReference type="PANTHER" id="PTHR11829:SF377">
    <property type="entry name" value="FORK HEAD DOMAIN-CONTAINING PROTEIN FD4-RELATED"/>
    <property type="match status" value="1"/>
</dbReference>
<evidence type="ECO:0000256" key="2">
    <source>
        <dbReference type="PROSITE-ProRule" id="PRU00089"/>
    </source>
</evidence>
<dbReference type="EMBL" id="UPTC01002359">
    <property type="protein sequence ID" value="VBB33381.1"/>
    <property type="molecule type" value="Genomic_DNA"/>
</dbReference>
<dbReference type="STRING" id="6277.A0A498SQH1"/>
<evidence type="ECO:0000313" key="4">
    <source>
        <dbReference type="EMBL" id="VBB33381.1"/>
    </source>
</evidence>
<dbReference type="InterPro" id="IPR001766">
    <property type="entry name" value="Fork_head_dom"/>
</dbReference>
<dbReference type="InterPro" id="IPR036388">
    <property type="entry name" value="WH-like_DNA-bd_sf"/>
</dbReference>
<protein>
    <recommendedName>
        <fullName evidence="3">Fork-head domain-containing protein</fullName>
    </recommendedName>
</protein>
<dbReference type="OrthoDB" id="5954824at2759"/>
<keyword evidence="1 2" id="KW-0238">DNA-binding</keyword>
<dbReference type="AlphaFoldDB" id="A0A498SQH1"/>
<evidence type="ECO:0000256" key="1">
    <source>
        <dbReference type="ARBA" id="ARBA00023125"/>
    </source>
</evidence>
<evidence type="ECO:0000313" key="5">
    <source>
        <dbReference type="Proteomes" id="UP000276991"/>
    </source>
</evidence>
<dbReference type="GO" id="GO:0005634">
    <property type="term" value="C:nucleus"/>
    <property type="evidence" value="ECO:0007669"/>
    <property type="project" value="UniProtKB-SubCell"/>
</dbReference>
<evidence type="ECO:0000259" key="3">
    <source>
        <dbReference type="PROSITE" id="PS50039"/>
    </source>
</evidence>
<feature type="DNA-binding region" description="Fork-head" evidence="2">
    <location>
        <begin position="1"/>
        <end position="50"/>
    </location>
</feature>
<dbReference type="PROSITE" id="PS50039">
    <property type="entry name" value="FORK_HEAD_3"/>
    <property type="match status" value="1"/>
</dbReference>
<dbReference type="GO" id="GO:0000981">
    <property type="term" value="F:DNA-binding transcription factor activity, RNA polymerase II-specific"/>
    <property type="evidence" value="ECO:0007669"/>
    <property type="project" value="TreeGrafter"/>
</dbReference>
<dbReference type="PANTHER" id="PTHR11829">
    <property type="entry name" value="FORKHEAD BOX PROTEIN"/>
    <property type="match status" value="1"/>
</dbReference>
<organism evidence="4 5">
    <name type="scientific">Acanthocheilonema viteae</name>
    <name type="common">Filarial nematode worm</name>
    <name type="synonym">Dipetalonema viteae</name>
    <dbReference type="NCBI Taxonomy" id="6277"/>
    <lineage>
        <taxon>Eukaryota</taxon>
        <taxon>Metazoa</taxon>
        <taxon>Ecdysozoa</taxon>
        <taxon>Nematoda</taxon>
        <taxon>Chromadorea</taxon>
        <taxon>Rhabditida</taxon>
        <taxon>Spirurina</taxon>
        <taxon>Spiruromorpha</taxon>
        <taxon>Filarioidea</taxon>
        <taxon>Onchocercidae</taxon>
        <taxon>Acanthocheilonema</taxon>
    </lineage>
</organism>
<reference evidence="4 5" key="1">
    <citation type="submission" date="2018-08" db="EMBL/GenBank/DDBJ databases">
        <authorList>
            <person name="Laetsch R D."/>
            <person name="Stevens L."/>
            <person name="Kumar S."/>
            <person name="Blaxter L. M."/>
        </authorList>
    </citation>
    <scope>NUCLEOTIDE SEQUENCE [LARGE SCALE GENOMIC DNA]</scope>
</reference>
<keyword evidence="5" id="KW-1185">Reference proteome</keyword>
<dbReference type="GO" id="GO:0009653">
    <property type="term" value="P:anatomical structure morphogenesis"/>
    <property type="evidence" value="ECO:0007669"/>
    <property type="project" value="TreeGrafter"/>
</dbReference>
<dbReference type="Gene3D" id="1.10.10.10">
    <property type="entry name" value="Winged helix-like DNA-binding domain superfamily/Winged helix DNA-binding domain"/>
    <property type="match status" value="1"/>
</dbReference>